<dbReference type="EMBL" id="UGHP01000001">
    <property type="protein sequence ID" value="STQ79915.1"/>
    <property type="molecule type" value="Genomic_DNA"/>
</dbReference>
<dbReference type="InterPro" id="IPR002104">
    <property type="entry name" value="Integrase_catalytic"/>
</dbReference>
<keyword evidence="1" id="KW-0233">DNA recombination</keyword>
<proteinExistence type="predicted"/>
<evidence type="ECO:0000259" key="2">
    <source>
        <dbReference type="Pfam" id="PF00589"/>
    </source>
</evidence>
<evidence type="ECO:0000313" key="4">
    <source>
        <dbReference type="Proteomes" id="UP000254821"/>
    </source>
</evidence>
<dbReference type="Pfam" id="PF00589">
    <property type="entry name" value="Phage_integrase"/>
    <property type="match status" value="1"/>
</dbReference>
<dbReference type="Gene3D" id="1.10.443.10">
    <property type="entry name" value="Intergrase catalytic core"/>
    <property type="match status" value="1"/>
</dbReference>
<name>A0A377PHX6_HAFAL</name>
<protein>
    <submittedName>
        <fullName evidence="3">Phage integrase family</fullName>
    </submittedName>
</protein>
<feature type="domain" description="Tyr recombinase" evidence="2">
    <location>
        <begin position="1"/>
        <end position="140"/>
    </location>
</feature>
<dbReference type="GO" id="GO:0003677">
    <property type="term" value="F:DNA binding"/>
    <property type="evidence" value="ECO:0007669"/>
    <property type="project" value="InterPro"/>
</dbReference>
<dbReference type="InterPro" id="IPR013762">
    <property type="entry name" value="Integrase-like_cat_sf"/>
</dbReference>
<evidence type="ECO:0000256" key="1">
    <source>
        <dbReference type="ARBA" id="ARBA00023172"/>
    </source>
</evidence>
<dbReference type="GO" id="GO:0006310">
    <property type="term" value="P:DNA recombination"/>
    <property type="evidence" value="ECO:0007669"/>
    <property type="project" value="UniProtKB-KW"/>
</dbReference>
<dbReference type="Proteomes" id="UP000254821">
    <property type="component" value="Unassembled WGS sequence"/>
</dbReference>
<dbReference type="GO" id="GO:0015074">
    <property type="term" value="P:DNA integration"/>
    <property type="evidence" value="ECO:0007669"/>
    <property type="project" value="InterPro"/>
</dbReference>
<dbReference type="AlphaFoldDB" id="A0A377PHX6"/>
<accession>A0A377PHX6</accession>
<dbReference type="InterPro" id="IPR011010">
    <property type="entry name" value="DNA_brk_join_enz"/>
</dbReference>
<reference evidence="3 4" key="1">
    <citation type="submission" date="2018-06" db="EMBL/GenBank/DDBJ databases">
        <authorList>
            <consortium name="Pathogen Informatics"/>
            <person name="Doyle S."/>
        </authorList>
    </citation>
    <scope>NUCLEOTIDE SEQUENCE [LARGE SCALE GENOMIC DNA]</scope>
    <source>
        <strain evidence="3 4">NCTC8105</strain>
    </source>
</reference>
<dbReference type="SUPFAM" id="SSF56349">
    <property type="entry name" value="DNA breaking-rejoining enzymes"/>
    <property type="match status" value="1"/>
</dbReference>
<sequence length="152" mass="16843">MELAYLCCARQGDILEMKKGQLIDRGILIQQSKTAVSQIKAWTDRLRAAIDLAGKLPLSSGMVSIFVLHQQSGSRYTRDSFNAHWMKAKKAAAVKYSELDFNFTFHDLKTKGISDLEGTLSDKQAISGHKNATQTARYDRKIAVVPVVGGQK</sequence>
<gene>
    <name evidence="3" type="ORF">NCTC8105_02019</name>
</gene>
<evidence type="ECO:0000313" key="3">
    <source>
        <dbReference type="EMBL" id="STQ79915.1"/>
    </source>
</evidence>
<organism evidence="3 4">
    <name type="scientific">Hafnia alvei</name>
    <dbReference type="NCBI Taxonomy" id="569"/>
    <lineage>
        <taxon>Bacteria</taxon>
        <taxon>Pseudomonadati</taxon>
        <taxon>Pseudomonadota</taxon>
        <taxon>Gammaproteobacteria</taxon>
        <taxon>Enterobacterales</taxon>
        <taxon>Hafniaceae</taxon>
        <taxon>Hafnia</taxon>
    </lineage>
</organism>